<reference evidence="1 2" key="1">
    <citation type="submission" date="2016-10" db="EMBL/GenBank/DDBJ databases">
        <authorList>
            <person name="de Groot N.N."/>
        </authorList>
    </citation>
    <scope>NUCLEOTIDE SEQUENCE [LARGE SCALE GENOMIC DNA]</scope>
    <source>
        <strain evidence="1 2">DSM 21668</strain>
    </source>
</reference>
<proteinExistence type="predicted"/>
<organism evidence="1 2">
    <name type="scientific">Siphonobacter aquaeclarae</name>
    <dbReference type="NCBI Taxonomy" id="563176"/>
    <lineage>
        <taxon>Bacteria</taxon>
        <taxon>Pseudomonadati</taxon>
        <taxon>Bacteroidota</taxon>
        <taxon>Cytophagia</taxon>
        <taxon>Cytophagales</taxon>
        <taxon>Cytophagaceae</taxon>
        <taxon>Siphonobacter</taxon>
    </lineage>
</organism>
<dbReference type="InterPro" id="IPR003749">
    <property type="entry name" value="ThiS/MoaD-like"/>
</dbReference>
<dbReference type="EMBL" id="FNGS01000006">
    <property type="protein sequence ID" value="SDM38423.1"/>
    <property type="molecule type" value="Genomic_DNA"/>
</dbReference>
<sequence length="67" mass="7093">MTVFVNQQPIEEADAATLLQLLTRLSLSDKKGIAVAVDAAVVPRAFWGTTPLTANQKITILQATQGG</sequence>
<name>A0A1G9SSN5_9BACT</name>
<accession>A0A1G9SSN5</accession>
<dbReference type="AlphaFoldDB" id="A0A1G9SSN5"/>
<dbReference type="Pfam" id="PF02597">
    <property type="entry name" value="ThiS"/>
    <property type="match status" value="1"/>
</dbReference>
<dbReference type="NCBIfam" id="TIGR01683">
    <property type="entry name" value="thiS"/>
    <property type="match status" value="1"/>
</dbReference>
<dbReference type="PANTHER" id="PTHR34472:SF1">
    <property type="entry name" value="SULFUR CARRIER PROTEIN THIS"/>
    <property type="match status" value="1"/>
</dbReference>
<dbReference type="InterPro" id="IPR016155">
    <property type="entry name" value="Mopterin_synth/thiamin_S_b"/>
</dbReference>
<dbReference type="RefSeq" id="WP_093204562.1">
    <property type="nucleotide sequence ID" value="NZ_FNGS01000006.1"/>
</dbReference>
<dbReference type="STRING" id="563176.SAMN04488090_3281"/>
<dbReference type="SUPFAM" id="SSF54285">
    <property type="entry name" value="MoaD/ThiS"/>
    <property type="match status" value="1"/>
</dbReference>
<dbReference type="InterPro" id="IPR012675">
    <property type="entry name" value="Beta-grasp_dom_sf"/>
</dbReference>
<protein>
    <submittedName>
        <fullName evidence="1">Sulfur carrier protein</fullName>
    </submittedName>
</protein>
<keyword evidence="2" id="KW-1185">Reference proteome</keyword>
<dbReference type="Gene3D" id="3.10.20.30">
    <property type="match status" value="1"/>
</dbReference>
<evidence type="ECO:0000313" key="2">
    <source>
        <dbReference type="Proteomes" id="UP000198901"/>
    </source>
</evidence>
<evidence type="ECO:0000313" key="1">
    <source>
        <dbReference type="EMBL" id="SDM38423.1"/>
    </source>
</evidence>
<dbReference type="Proteomes" id="UP000198901">
    <property type="component" value="Unassembled WGS sequence"/>
</dbReference>
<dbReference type="PANTHER" id="PTHR34472">
    <property type="entry name" value="SULFUR CARRIER PROTEIN THIS"/>
    <property type="match status" value="1"/>
</dbReference>
<gene>
    <name evidence="1" type="ORF">SAMN04488090_3281</name>
</gene>
<dbReference type="InterPro" id="IPR010035">
    <property type="entry name" value="Thi_S"/>
</dbReference>